<organism evidence="2 3">
    <name type="scientific">Roseococcus pinisoli</name>
    <dbReference type="NCBI Taxonomy" id="2835040"/>
    <lineage>
        <taxon>Bacteria</taxon>
        <taxon>Pseudomonadati</taxon>
        <taxon>Pseudomonadota</taxon>
        <taxon>Alphaproteobacteria</taxon>
        <taxon>Acetobacterales</taxon>
        <taxon>Roseomonadaceae</taxon>
        <taxon>Roseococcus</taxon>
    </lineage>
</organism>
<evidence type="ECO:0000313" key="3">
    <source>
        <dbReference type="Proteomes" id="UP000766336"/>
    </source>
</evidence>
<dbReference type="EMBL" id="JAHCDA010000002">
    <property type="protein sequence ID" value="MBS7811091.1"/>
    <property type="molecule type" value="Genomic_DNA"/>
</dbReference>
<evidence type="ECO:0000313" key="2">
    <source>
        <dbReference type="EMBL" id="MBS7811091.1"/>
    </source>
</evidence>
<dbReference type="Proteomes" id="UP000766336">
    <property type="component" value="Unassembled WGS sequence"/>
</dbReference>
<gene>
    <name evidence="2" type="ORF">KHU32_09095</name>
</gene>
<evidence type="ECO:0000259" key="1">
    <source>
        <dbReference type="Pfam" id="PF00534"/>
    </source>
</evidence>
<name>A0ABS5QCU0_9PROT</name>
<feature type="domain" description="Glycosyl transferase family 1" evidence="1">
    <location>
        <begin position="165"/>
        <end position="316"/>
    </location>
</feature>
<sequence length="344" mass="35684">MKIALFVPAPFETVSGGYLYDRRLVEGLRALGHDVRVVELAGRFPMPDAATEAAARAAFQGLDGEEVALIDGLALPAFAGLEQELADRHAVGLIHHPTSIEPGPDQEALAARERALFAACGRLVVTSGYTARGLPQLGADPTRIGIVEPGTDPAPRATGSGGPGTRILSVGSLIPRKGHDVLLRALGRLTDLDWSLRIAGPPADPVHAESLVALAEELGLGKRVTFLGAVDAEALAAEYAAADLFALATHFEGFGMAAAEAQARGLPLALCTGGAIADLVGPGAAILAIPGDANSLSRGMRRPLYDAQLRAQMAEASWTAGQALPRWEDRASRFVAQLEAAGHG</sequence>
<reference evidence="2 3" key="1">
    <citation type="submission" date="2021-05" db="EMBL/GenBank/DDBJ databases">
        <title>Roseococcus sp. XZZS9, whole genome shotgun sequencing project.</title>
        <authorList>
            <person name="Zhao G."/>
            <person name="Shen L."/>
        </authorList>
    </citation>
    <scope>NUCLEOTIDE SEQUENCE [LARGE SCALE GENOMIC DNA]</scope>
    <source>
        <strain evidence="2 3">XZZS9</strain>
    </source>
</reference>
<dbReference type="InterPro" id="IPR001296">
    <property type="entry name" value="Glyco_trans_1"/>
</dbReference>
<dbReference type="RefSeq" id="WP_213669789.1">
    <property type="nucleotide sequence ID" value="NZ_JAHCDA010000002.1"/>
</dbReference>
<protein>
    <submittedName>
        <fullName evidence="2">Glycosyltransferase family 4 protein</fullName>
    </submittedName>
</protein>
<accession>A0ABS5QCU0</accession>
<dbReference type="PANTHER" id="PTHR12526">
    <property type="entry name" value="GLYCOSYLTRANSFERASE"/>
    <property type="match status" value="1"/>
</dbReference>
<dbReference type="CDD" id="cd03801">
    <property type="entry name" value="GT4_PimA-like"/>
    <property type="match status" value="1"/>
</dbReference>
<dbReference type="SUPFAM" id="SSF53756">
    <property type="entry name" value="UDP-Glycosyltransferase/glycogen phosphorylase"/>
    <property type="match status" value="1"/>
</dbReference>
<comment type="caution">
    <text evidence="2">The sequence shown here is derived from an EMBL/GenBank/DDBJ whole genome shotgun (WGS) entry which is preliminary data.</text>
</comment>
<dbReference type="Pfam" id="PF00534">
    <property type="entry name" value="Glycos_transf_1"/>
    <property type="match status" value="1"/>
</dbReference>
<proteinExistence type="predicted"/>
<dbReference type="Gene3D" id="3.40.50.2000">
    <property type="entry name" value="Glycogen Phosphorylase B"/>
    <property type="match status" value="2"/>
</dbReference>
<dbReference type="PANTHER" id="PTHR12526:SF635">
    <property type="entry name" value="GLYCOSYL TRANSFERASE GROUP 1"/>
    <property type="match status" value="1"/>
</dbReference>
<keyword evidence="3" id="KW-1185">Reference proteome</keyword>